<dbReference type="Proteomes" id="UP001445076">
    <property type="component" value="Unassembled WGS sequence"/>
</dbReference>
<feature type="compositionally biased region" description="Basic and acidic residues" evidence="2">
    <location>
        <begin position="17"/>
        <end position="30"/>
    </location>
</feature>
<feature type="zinc finger region" description="C3H1-type" evidence="1">
    <location>
        <begin position="38"/>
        <end position="65"/>
    </location>
</feature>
<protein>
    <recommendedName>
        <fullName evidence="3">C3H1-type domain-containing protein</fullName>
    </recommendedName>
</protein>
<gene>
    <name evidence="4" type="ORF">OTU49_004405</name>
</gene>
<evidence type="ECO:0000256" key="1">
    <source>
        <dbReference type="PROSITE-ProRule" id="PRU00723"/>
    </source>
</evidence>
<keyword evidence="1" id="KW-0479">Metal-binding</keyword>
<dbReference type="InterPro" id="IPR042653">
    <property type="entry name" value="Leng9"/>
</dbReference>
<accession>A0AAW0XGQ1</accession>
<dbReference type="Gene3D" id="3.90.1140.10">
    <property type="entry name" value="Cyclic phosphodiesterase"/>
    <property type="match status" value="1"/>
</dbReference>
<dbReference type="EMBL" id="JARKIK010000042">
    <property type="protein sequence ID" value="KAK8737249.1"/>
    <property type="molecule type" value="Genomic_DNA"/>
</dbReference>
<reference evidence="4 5" key="1">
    <citation type="journal article" date="2024" name="BMC Genomics">
        <title>Genome assembly of redclaw crayfish (Cherax quadricarinatus) provides insights into its immune adaptation and hypoxia tolerance.</title>
        <authorList>
            <person name="Liu Z."/>
            <person name="Zheng J."/>
            <person name="Li H."/>
            <person name="Fang K."/>
            <person name="Wang S."/>
            <person name="He J."/>
            <person name="Zhou D."/>
            <person name="Weng S."/>
            <person name="Chi M."/>
            <person name="Gu Z."/>
            <person name="He J."/>
            <person name="Li F."/>
            <person name="Wang M."/>
        </authorList>
    </citation>
    <scope>NUCLEOTIDE SEQUENCE [LARGE SCALE GENOMIC DNA]</scope>
    <source>
        <strain evidence="4">ZL_2023a</strain>
    </source>
</reference>
<dbReference type="SUPFAM" id="SSF55144">
    <property type="entry name" value="LigT-like"/>
    <property type="match status" value="1"/>
</dbReference>
<feature type="compositionally biased region" description="Basic and acidic residues" evidence="2">
    <location>
        <begin position="87"/>
        <end position="105"/>
    </location>
</feature>
<evidence type="ECO:0000313" key="5">
    <source>
        <dbReference type="Proteomes" id="UP001445076"/>
    </source>
</evidence>
<dbReference type="InterPro" id="IPR009097">
    <property type="entry name" value="Cyclic_Pdiesterase"/>
</dbReference>
<evidence type="ECO:0000256" key="2">
    <source>
        <dbReference type="SAM" id="MobiDB-lite"/>
    </source>
</evidence>
<evidence type="ECO:0000259" key="3">
    <source>
        <dbReference type="PROSITE" id="PS50103"/>
    </source>
</evidence>
<dbReference type="Pfam" id="PF10469">
    <property type="entry name" value="AKAP7_NLS"/>
    <property type="match status" value="1"/>
</dbReference>
<dbReference type="InterPro" id="IPR019510">
    <property type="entry name" value="AKAP7-like_phosphoesterase"/>
</dbReference>
<dbReference type="InterPro" id="IPR040459">
    <property type="entry name" value="MJ1316"/>
</dbReference>
<feature type="region of interest" description="Disordered" evidence="2">
    <location>
        <begin position="1"/>
        <end position="34"/>
    </location>
</feature>
<dbReference type="PANTHER" id="PTHR46729">
    <property type="entry name" value="LEUKOCYTE RECEPTOR CLUSTER MEMBER 9"/>
    <property type="match status" value="1"/>
</dbReference>
<proteinExistence type="predicted"/>
<dbReference type="InterPro" id="IPR000571">
    <property type="entry name" value="Znf_CCCH"/>
</dbReference>
<comment type="caution">
    <text evidence="4">The sequence shown here is derived from an EMBL/GenBank/DDBJ whole genome shotgun (WGS) entry which is preliminary data.</text>
</comment>
<dbReference type="Pfam" id="PF04457">
    <property type="entry name" value="MJ1316"/>
    <property type="match status" value="1"/>
</dbReference>
<dbReference type="PANTHER" id="PTHR46729:SF1">
    <property type="entry name" value="LEUKOCYTE RECEPTOR CLUSTER MEMBER 9"/>
    <property type="match status" value="1"/>
</dbReference>
<keyword evidence="1" id="KW-0863">Zinc-finger</keyword>
<keyword evidence="5" id="KW-1185">Reference proteome</keyword>
<dbReference type="Gene3D" id="2.30.30.1190">
    <property type="match status" value="1"/>
</dbReference>
<sequence>MSLQGSGVLIKQGQPEHNMESDKEAERELPDTSNDCTPVMKTVCSYYLEGKCRFGEDCFNLHPANVIVQDADLKKDKNQNKMTRRKVPPEEKTEEKKPSMKTAGDVRKRIQWDPELRKEYFTVGYLDRFSGVVEKPFTSFSWEHLSMVDLEQLAVPQHRIQYYKYKGTKVWDKNERLDCVFGSAGSDITIQQIIRETDAEIEKNTASFDPDDDSDSDDELVVVGGESVSNKGIILNIRSRETQRELLRATHFFCIRIKSAEIKARISKVQEHVVQEEPVLRSCTMPSDLLHVTLAMIKIETPEAMSDIIDMLRNLHIKIKDLFGESEESDVSADRVIKARGLSTFGARVLYTKLEVPSSFTTIVDMLYEAVHNINGITVTNNFDFVPHMTLLKVNRPTARERRSKYINSSLYSDYLDYEFGTIQFNNINLCVINDVRGHDGFYVTCQSIEF</sequence>
<feature type="domain" description="C3H1-type" evidence="3">
    <location>
        <begin position="38"/>
        <end position="65"/>
    </location>
</feature>
<evidence type="ECO:0000313" key="4">
    <source>
        <dbReference type="EMBL" id="KAK8737249.1"/>
    </source>
</evidence>
<dbReference type="PROSITE" id="PS50103">
    <property type="entry name" value="ZF_C3H1"/>
    <property type="match status" value="1"/>
</dbReference>
<feature type="region of interest" description="Disordered" evidence="2">
    <location>
        <begin position="73"/>
        <end position="105"/>
    </location>
</feature>
<keyword evidence="1" id="KW-0862">Zinc</keyword>
<name>A0AAW0XGQ1_CHEQU</name>
<dbReference type="GO" id="GO:0008270">
    <property type="term" value="F:zinc ion binding"/>
    <property type="evidence" value="ECO:0007669"/>
    <property type="project" value="UniProtKB-KW"/>
</dbReference>
<organism evidence="4 5">
    <name type="scientific">Cherax quadricarinatus</name>
    <name type="common">Australian red claw crayfish</name>
    <dbReference type="NCBI Taxonomy" id="27406"/>
    <lineage>
        <taxon>Eukaryota</taxon>
        <taxon>Metazoa</taxon>
        <taxon>Ecdysozoa</taxon>
        <taxon>Arthropoda</taxon>
        <taxon>Crustacea</taxon>
        <taxon>Multicrustacea</taxon>
        <taxon>Malacostraca</taxon>
        <taxon>Eumalacostraca</taxon>
        <taxon>Eucarida</taxon>
        <taxon>Decapoda</taxon>
        <taxon>Pleocyemata</taxon>
        <taxon>Astacidea</taxon>
        <taxon>Parastacoidea</taxon>
        <taxon>Parastacidae</taxon>
        <taxon>Cherax</taxon>
    </lineage>
</organism>
<dbReference type="AlphaFoldDB" id="A0AAW0XGQ1"/>